<protein>
    <recommendedName>
        <fullName evidence="3">H repeat-associated protein N-terminal domain-containing protein</fullName>
    </recommendedName>
</protein>
<proteinExistence type="predicted"/>
<evidence type="ECO:0000256" key="1">
    <source>
        <dbReference type="SAM" id="MobiDB-lite"/>
    </source>
</evidence>
<feature type="compositionally biased region" description="Pro residues" evidence="1">
    <location>
        <begin position="247"/>
        <end position="256"/>
    </location>
</feature>
<evidence type="ECO:0000313" key="4">
    <source>
        <dbReference type="EMBL" id="NMQ05768.1"/>
    </source>
</evidence>
<feature type="compositionally biased region" description="Basic and acidic residues" evidence="1">
    <location>
        <begin position="226"/>
        <end position="236"/>
    </location>
</feature>
<feature type="domain" description="H repeat-associated protein N-terminal" evidence="3">
    <location>
        <begin position="7"/>
        <end position="89"/>
    </location>
</feature>
<dbReference type="Proteomes" id="UP000886469">
    <property type="component" value="Unassembled WGS sequence"/>
</dbReference>
<feature type="transmembrane region" description="Helical" evidence="2">
    <location>
        <begin position="21"/>
        <end position="38"/>
    </location>
</feature>
<reference evidence="4" key="1">
    <citation type="submission" date="2019-03" db="EMBL/GenBank/DDBJ databases">
        <title>Metabolic reconstructions from genomes of highly enriched 'Candidatus Accumulibacter' and 'Candidatus Competibacter' bioreactor populations.</title>
        <authorList>
            <person name="Annavajhala M.K."/>
            <person name="Welles L."/>
            <person name="Abbas B."/>
            <person name="Sorokin D."/>
            <person name="Park H."/>
            <person name="Van Loosdrecht M."/>
            <person name="Chandran K."/>
        </authorList>
    </citation>
    <scope>NUCLEOTIDE SEQUENCE</scope>
    <source>
        <strain evidence="4">SBR_L</strain>
    </source>
</reference>
<keyword evidence="2" id="KW-0812">Transmembrane</keyword>
<feature type="region of interest" description="Disordered" evidence="1">
    <location>
        <begin position="226"/>
        <end position="256"/>
    </location>
</feature>
<evidence type="ECO:0000259" key="3">
    <source>
        <dbReference type="Pfam" id="PF13808"/>
    </source>
</evidence>
<dbReference type="RefSeq" id="WP_248594839.1">
    <property type="nucleotide sequence ID" value="NZ_JAZKUC010000001.1"/>
</dbReference>
<keyword evidence="2" id="KW-1133">Transmembrane helix</keyword>
<organism evidence="4 5">
    <name type="scientific">Candidatus Accumulibacter contiguus</name>
    <dbReference type="NCBI Taxonomy" id="2954381"/>
    <lineage>
        <taxon>Bacteria</taxon>
        <taxon>Pseudomonadati</taxon>
        <taxon>Pseudomonadota</taxon>
        <taxon>Betaproteobacteria</taxon>
        <taxon>Candidatus Accumulibacter</taxon>
    </lineage>
</organism>
<keyword evidence="5" id="KW-1185">Reference proteome</keyword>
<keyword evidence="2" id="KW-0472">Membrane</keyword>
<sequence length="256" mass="29524">MLARREPIPDPRDPRKRRHKLTSLLLYGLLMFVFPFSSRRETHRELSRPQFMANLQLLFPEIDTLPHAETLFRLLRDIDLEHLEQAHIDLVKPIRLLLDGLYANGPVMQRCRGYHWQFMIVLKNQDLSTVWQEFRALHVLKPQALQRCWGRRQQHFTCNELRLFDVLSAPDGTLLIFGTALPRRASELPPFAASAEVSERRVLARPEPLAFPLHTLVVDRWFAERPSRGGPARREAPASTSVAWQPPGSPATPTPS</sequence>
<evidence type="ECO:0000313" key="5">
    <source>
        <dbReference type="Proteomes" id="UP000886469"/>
    </source>
</evidence>
<name>A0ABX1T807_9PROT</name>
<evidence type="ECO:0000256" key="2">
    <source>
        <dbReference type="SAM" id="Phobius"/>
    </source>
</evidence>
<comment type="caution">
    <text evidence="4">The sequence shown here is derived from an EMBL/GenBank/DDBJ whole genome shotgun (WGS) entry which is preliminary data.</text>
</comment>
<dbReference type="InterPro" id="IPR032806">
    <property type="entry name" value="YbfD_N"/>
</dbReference>
<accession>A0ABX1T807</accession>
<dbReference type="EMBL" id="SPMX01000026">
    <property type="protein sequence ID" value="NMQ05768.1"/>
    <property type="molecule type" value="Genomic_DNA"/>
</dbReference>
<dbReference type="Pfam" id="PF13808">
    <property type="entry name" value="DDE_Tnp_1_assoc"/>
    <property type="match status" value="1"/>
</dbReference>
<gene>
    <name evidence="4" type="ORF">E4Q08_11065</name>
</gene>